<dbReference type="Proteomes" id="UP000003254">
    <property type="component" value="Unassembled WGS sequence"/>
</dbReference>
<feature type="transmembrane region" description="Helical" evidence="1">
    <location>
        <begin position="135"/>
        <end position="157"/>
    </location>
</feature>
<reference evidence="2 3" key="2">
    <citation type="submission" date="2008-08" db="EMBL/GenBank/DDBJ databases">
        <authorList>
            <person name="Fulton L."/>
            <person name="Clifton S."/>
            <person name="Fulton B."/>
            <person name="Xu J."/>
            <person name="Minx P."/>
            <person name="Pepin K.H."/>
            <person name="Johnson M."/>
            <person name="Bhonagiri V."/>
            <person name="Nash W.E."/>
            <person name="Mardis E.R."/>
            <person name="Wilson R.K."/>
        </authorList>
    </citation>
    <scope>NUCLEOTIDE SEQUENCE [LARGE SCALE GENOMIC DNA]</scope>
    <source>
        <strain evidence="2 3">ATCC 29176</strain>
    </source>
</reference>
<name>B5CRS4_9FIRM</name>
<protein>
    <recommendedName>
        <fullName evidence="4">ABC-2 type transporter</fullName>
    </recommendedName>
</protein>
<dbReference type="EMBL" id="ABOU02000048">
    <property type="protein sequence ID" value="EDY32012.1"/>
    <property type="molecule type" value="Genomic_DNA"/>
</dbReference>
<feature type="transmembrane region" description="Helical" evidence="1">
    <location>
        <begin position="164"/>
        <end position="184"/>
    </location>
</feature>
<feature type="transmembrane region" description="Helical" evidence="1">
    <location>
        <begin position="204"/>
        <end position="226"/>
    </location>
</feature>
<feature type="transmembrane region" description="Helical" evidence="1">
    <location>
        <begin position="16"/>
        <end position="38"/>
    </location>
</feature>
<evidence type="ECO:0000313" key="3">
    <source>
        <dbReference type="Proteomes" id="UP000003254"/>
    </source>
</evidence>
<evidence type="ECO:0000313" key="2">
    <source>
        <dbReference type="EMBL" id="EDY32012.1"/>
    </source>
</evidence>
<dbReference type="Pfam" id="PF12730">
    <property type="entry name" value="ABC2_membrane_4"/>
    <property type="match status" value="1"/>
</dbReference>
<dbReference type="eggNOG" id="COG1277">
    <property type="taxonomic scope" value="Bacteria"/>
</dbReference>
<evidence type="ECO:0000256" key="1">
    <source>
        <dbReference type="SAM" id="Phobius"/>
    </source>
</evidence>
<dbReference type="RefSeq" id="WP_005612365.1">
    <property type="nucleotide sequence ID" value="NZ_CP102292.1"/>
</dbReference>
<comment type="caution">
    <text evidence="2">The sequence shown here is derived from an EMBL/GenBank/DDBJ whole genome shotgun (WGS) entry which is preliminary data.</text>
</comment>
<accession>B5CRS4</accession>
<dbReference type="GO" id="GO:0140359">
    <property type="term" value="F:ABC-type transporter activity"/>
    <property type="evidence" value="ECO:0007669"/>
    <property type="project" value="InterPro"/>
</dbReference>
<feature type="transmembrane region" description="Helical" evidence="1">
    <location>
        <begin position="94"/>
        <end position="115"/>
    </location>
</feature>
<dbReference type="HOGENOM" id="CLU_087538_0_0_9"/>
<keyword evidence="1" id="KW-0472">Membrane</keyword>
<sequence length="232" mass="26303">MRRLLRANFARLLKNKLFWILTCAELFLGALFPILHYMDNIDENSGWNMDSTIFIYALFVPLMVSLLTALFIGTDYSDGTMRNKLIAGHVRRKIYVANLISNVQASFTLCVAFMLSHVCVGTPLLGWFVSDAHMLMFYVLVTFTMTAACTAIFTLISMLCSNKAYSVAGCILVIFMLLQVYLFLNEFLPGGQMLRLSSMNAKHLGRYAIYNSIIFIFTTSCGILIFKRKDLK</sequence>
<feature type="transmembrane region" description="Helical" evidence="1">
    <location>
        <begin position="53"/>
        <end position="73"/>
    </location>
</feature>
<organism evidence="2 3">
    <name type="scientific">[Ruminococcus] lactaris ATCC 29176</name>
    <dbReference type="NCBI Taxonomy" id="471875"/>
    <lineage>
        <taxon>Bacteria</taxon>
        <taxon>Bacillati</taxon>
        <taxon>Bacillota</taxon>
        <taxon>Clostridia</taxon>
        <taxon>Lachnospirales</taxon>
        <taxon>Lachnospiraceae</taxon>
        <taxon>Mediterraneibacter</taxon>
    </lineage>
</organism>
<reference evidence="2 3" key="1">
    <citation type="submission" date="2008-08" db="EMBL/GenBank/DDBJ databases">
        <title>Draft genome sequence of Ruminococcus lactaris ATCC 29176.</title>
        <authorList>
            <person name="Sudarsanam P."/>
            <person name="Ley R."/>
            <person name="Guruge J."/>
            <person name="Turnbaugh P.J."/>
            <person name="Mahowald M."/>
            <person name="Liep D."/>
            <person name="Gordon J."/>
        </authorList>
    </citation>
    <scope>NUCLEOTIDE SEQUENCE [LARGE SCALE GENOMIC DNA]</scope>
    <source>
        <strain evidence="2 3">ATCC 29176</strain>
    </source>
</reference>
<dbReference type="GO" id="GO:0005886">
    <property type="term" value="C:plasma membrane"/>
    <property type="evidence" value="ECO:0007669"/>
    <property type="project" value="UniProtKB-SubCell"/>
</dbReference>
<evidence type="ECO:0008006" key="4">
    <source>
        <dbReference type="Google" id="ProtNLM"/>
    </source>
</evidence>
<keyword evidence="1" id="KW-0812">Transmembrane</keyword>
<dbReference type="AlphaFoldDB" id="B5CRS4"/>
<gene>
    <name evidence="2" type="ORF">RUMLAC_02175</name>
</gene>
<keyword evidence="1" id="KW-1133">Transmembrane helix</keyword>
<dbReference type="GeneID" id="77334092"/>
<proteinExistence type="predicted"/>
<keyword evidence="3" id="KW-1185">Reference proteome</keyword>